<comment type="subcellular location">
    <subcellularLocation>
        <location evidence="1">Cell membrane</location>
        <topology evidence="1">Multi-pass membrane protein</topology>
    </subcellularLocation>
</comment>
<evidence type="ECO:0000256" key="1">
    <source>
        <dbReference type="ARBA" id="ARBA00004651"/>
    </source>
</evidence>
<dbReference type="AlphaFoldDB" id="M2YCV9"/>
<sequence>MTEHDDVRRPSAPADAETGYPGQGLGRPQDGPGSIPSLIRRVGGLCIDWGIAVALAWALLPYEWVNLGITGIWLVLTILAVGFMGHSVGHLVLGMQVQTRDGRPIGFARAFVRTVLLALVIPALIMDRDQRGLNDRLIGTVLVRIR</sequence>
<feature type="transmembrane region" description="Helical" evidence="7">
    <location>
        <begin position="105"/>
        <end position="125"/>
    </location>
</feature>
<dbReference type="EMBL" id="ANHZ02000014">
    <property type="protein sequence ID" value="EME36449.1"/>
    <property type="molecule type" value="Genomic_DNA"/>
</dbReference>
<dbReference type="PANTHER" id="PTHR36115:SF6">
    <property type="entry name" value="PROLINE-RICH ANTIGEN HOMOLOG"/>
    <property type="match status" value="1"/>
</dbReference>
<dbReference type="InterPro" id="IPR010432">
    <property type="entry name" value="RDD"/>
</dbReference>
<feature type="region of interest" description="Disordered" evidence="6">
    <location>
        <begin position="1"/>
        <end position="31"/>
    </location>
</feature>
<protein>
    <submittedName>
        <fullName evidence="9">RDD domain containing protein</fullName>
    </submittedName>
</protein>
<evidence type="ECO:0000256" key="3">
    <source>
        <dbReference type="ARBA" id="ARBA00022692"/>
    </source>
</evidence>
<comment type="caution">
    <text evidence="9">The sequence shown here is derived from an EMBL/GenBank/DDBJ whole genome shotgun (WGS) entry which is preliminary data.</text>
</comment>
<evidence type="ECO:0000256" key="5">
    <source>
        <dbReference type="ARBA" id="ARBA00023136"/>
    </source>
</evidence>
<keyword evidence="5 7" id="KW-0472">Membrane</keyword>
<evidence type="ECO:0000313" key="10">
    <source>
        <dbReference type="Proteomes" id="UP000009877"/>
    </source>
</evidence>
<evidence type="ECO:0000256" key="6">
    <source>
        <dbReference type="SAM" id="MobiDB-lite"/>
    </source>
</evidence>
<dbReference type="STRING" id="71999.KPaMU14_07135"/>
<evidence type="ECO:0000256" key="4">
    <source>
        <dbReference type="ARBA" id="ARBA00022989"/>
    </source>
</evidence>
<keyword evidence="2" id="KW-1003">Cell membrane</keyword>
<keyword evidence="4 7" id="KW-1133">Transmembrane helix</keyword>
<keyword evidence="10" id="KW-1185">Reference proteome</keyword>
<feature type="domain" description="RDD" evidence="8">
    <location>
        <begin position="64"/>
        <end position="137"/>
    </location>
</feature>
<evidence type="ECO:0000256" key="7">
    <source>
        <dbReference type="SAM" id="Phobius"/>
    </source>
</evidence>
<evidence type="ECO:0000259" key="8">
    <source>
        <dbReference type="Pfam" id="PF06271"/>
    </source>
</evidence>
<dbReference type="InterPro" id="IPR016795">
    <property type="entry name" value="UCP021697"/>
</dbReference>
<dbReference type="Pfam" id="PF06271">
    <property type="entry name" value="RDD"/>
    <property type="match status" value="1"/>
</dbReference>
<dbReference type="InterPro" id="IPR051791">
    <property type="entry name" value="Pra-immunoreactive"/>
</dbReference>
<dbReference type="GO" id="GO:0005886">
    <property type="term" value="C:plasma membrane"/>
    <property type="evidence" value="ECO:0007669"/>
    <property type="project" value="UniProtKB-SubCell"/>
</dbReference>
<dbReference type="PIRSF" id="PIRSF021697">
    <property type="entry name" value="UCP021697"/>
    <property type="match status" value="1"/>
</dbReference>
<evidence type="ECO:0000313" key="9">
    <source>
        <dbReference type="EMBL" id="EME36449.1"/>
    </source>
</evidence>
<dbReference type="RefSeq" id="WP_006214857.1">
    <property type="nucleotide sequence ID" value="NZ_ANHZ02000014.1"/>
</dbReference>
<feature type="transmembrane region" description="Helical" evidence="7">
    <location>
        <begin position="72"/>
        <end position="93"/>
    </location>
</feature>
<dbReference type="PANTHER" id="PTHR36115">
    <property type="entry name" value="PROLINE-RICH ANTIGEN HOMOLOG-RELATED"/>
    <property type="match status" value="1"/>
</dbReference>
<gene>
    <name evidence="9" type="ORF">C884_00436</name>
</gene>
<proteinExistence type="predicted"/>
<keyword evidence="3 7" id="KW-0812">Transmembrane</keyword>
<evidence type="ECO:0000256" key="2">
    <source>
        <dbReference type="ARBA" id="ARBA00022475"/>
    </source>
</evidence>
<organism evidence="9 10">
    <name type="scientific">Kocuria palustris PEL</name>
    <dbReference type="NCBI Taxonomy" id="1236550"/>
    <lineage>
        <taxon>Bacteria</taxon>
        <taxon>Bacillati</taxon>
        <taxon>Actinomycetota</taxon>
        <taxon>Actinomycetes</taxon>
        <taxon>Micrococcales</taxon>
        <taxon>Micrococcaceae</taxon>
        <taxon>Kocuria</taxon>
    </lineage>
</organism>
<reference evidence="9 10" key="1">
    <citation type="journal article" date="2014" name="Genome Announc.">
        <title>Draft Genome Sequence of Kocuria palustris PEL.</title>
        <authorList>
            <person name="Sharma G."/>
            <person name="Khatri I."/>
            <person name="Subramanian S."/>
        </authorList>
    </citation>
    <scope>NUCLEOTIDE SEQUENCE [LARGE SCALE GENOMIC DNA]</scope>
    <source>
        <strain evidence="9 10">PEL</strain>
    </source>
</reference>
<name>M2YCV9_9MICC</name>
<dbReference type="Proteomes" id="UP000009877">
    <property type="component" value="Unassembled WGS sequence"/>
</dbReference>
<feature type="transmembrane region" description="Helical" evidence="7">
    <location>
        <begin position="42"/>
        <end position="60"/>
    </location>
</feature>
<accession>M2YCV9</accession>